<evidence type="ECO:0000256" key="2">
    <source>
        <dbReference type="SAM" id="Phobius"/>
    </source>
</evidence>
<protein>
    <recommendedName>
        <fullName evidence="3">Tyrosine-protein kinase ephrin type A/B receptor-like domain-containing protein</fullName>
    </recommendedName>
</protein>
<reference evidence="4 5" key="1">
    <citation type="submission" date="2014-04" db="EMBL/GenBank/DDBJ databases">
        <title>Genome evolution of avian class.</title>
        <authorList>
            <person name="Zhang G."/>
            <person name="Li C."/>
        </authorList>
    </citation>
    <scope>NUCLEOTIDE SEQUENCE [LARGE SCALE GENOMIC DNA]</scope>
    <source>
        <strain evidence="4">BGI_N325</strain>
    </source>
</reference>
<feature type="domain" description="Tyrosine-protein kinase ephrin type A/B receptor-like" evidence="3">
    <location>
        <begin position="1"/>
        <end position="32"/>
    </location>
</feature>
<accession>A0A091KWG4</accession>
<dbReference type="Proteomes" id="UP000053615">
    <property type="component" value="Unassembled WGS sequence"/>
</dbReference>
<sequence>GTYSPTYGASFCTPCKDSMITRARGASSITDCVKEERTKQAVSIVHRIPLLLLIILPAFLAMNLLFIFTSCFCFYQEYQMSSPRAPKKTESTMRMEIGSSSCRIPRQDPQTSPDDEPAMATSHLVTITPHEEHTPSPPVITVTDETNPLLPLENGKDTF</sequence>
<feature type="non-terminal residue" evidence="4">
    <location>
        <position position="159"/>
    </location>
</feature>
<keyword evidence="2" id="KW-1133">Transmembrane helix</keyword>
<organism evidence="4 5">
    <name type="scientific">Colius striatus</name>
    <name type="common">Speckled mousebird</name>
    <dbReference type="NCBI Taxonomy" id="57412"/>
    <lineage>
        <taxon>Eukaryota</taxon>
        <taxon>Metazoa</taxon>
        <taxon>Chordata</taxon>
        <taxon>Craniata</taxon>
        <taxon>Vertebrata</taxon>
        <taxon>Euteleostomi</taxon>
        <taxon>Archelosauria</taxon>
        <taxon>Archosauria</taxon>
        <taxon>Dinosauria</taxon>
        <taxon>Saurischia</taxon>
        <taxon>Theropoda</taxon>
        <taxon>Coelurosauria</taxon>
        <taxon>Aves</taxon>
        <taxon>Neognathae</taxon>
        <taxon>Neoaves</taxon>
        <taxon>Telluraves</taxon>
        <taxon>Coraciimorphae</taxon>
        <taxon>Coliiformes</taxon>
        <taxon>Coliidae</taxon>
        <taxon>Colius</taxon>
    </lineage>
</organism>
<dbReference type="AlphaFoldDB" id="A0A091KWG4"/>
<name>A0A091KWG4_COLST</name>
<feature type="non-terminal residue" evidence="4">
    <location>
        <position position="1"/>
    </location>
</feature>
<evidence type="ECO:0000256" key="1">
    <source>
        <dbReference type="SAM" id="MobiDB-lite"/>
    </source>
</evidence>
<evidence type="ECO:0000313" key="4">
    <source>
        <dbReference type="EMBL" id="KFP32044.1"/>
    </source>
</evidence>
<dbReference type="EMBL" id="KK544937">
    <property type="protein sequence ID" value="KFP32044.1"/>
    <property type="molecule type" value="Genomic_DNA"/>
</dbReference>
<proteinExistence type="predicted"/>
<dbReference type="Pfam" id="PF07699">
    <property type="entry name" value="Ephrin_rec_like"/>
    <property type="match status" value="1"/>
</dbReference>
<feature type="transmembrane region" description="Helical" evidence="2">
    <location>
        <begin position="50"/>
        <end position="75"/>
    </location>
</feature>
<evidence type="ECO:0000313" key="5">
    <source>
        <dbReference type="Proteomes" id="UP000053615"/>
    </source>
</evidence>
<dbReference type="InterPro" id="IPR011641">
    <property type="entry name" value="Tyr-kin_ephrin_A/B_rcpt-like"/>
</dbReference>
<keyword evidence="5" id="KW-1185">Reference proteome</keyword>
<gene>
    <name evidence="4" type="ORF">N325_05211</name>
</gene>
<keyword evidence="2" id="KW-0472">Membrane</keyword>
<keyword evidence="2" id="KW-0812">Transmembrane</keyword>
<feature type="compositionally biased region" description="Polar residues" evidence="1">
    <location>
        <begin position="98"/>
        <end position="112"/>
    </location>
</feature>
<evidence type="ECO:0000259" key="3">
    <source>
        <dbReference type="Pfam" id="PF07699"/>
    </source>
</evidence>
<feature type="region of interest" description="Disordered" evidence="1">
    <location>
        <begin position="84"/>
        <end position="159"/>
    </location>
</feature>